<keyword evidence="6" id="KW-0964">Secreted</keyword>
<keyword evidence="7 12" id="KW-0732">Signal</keyword>
<keyword evidence="8 12" id="KW-0378">Hydrolase</keyword>
<dbReference type="AlphaFoldDB" id="A0A2G5C8E1"/>
<evidence type="ECO:0000256" key="4">
    <source>
        <dbReference type="ARBA" id="ARBA00013229"/>
    </source>
</evidence>
<dbReference type="GO" id="GO:0042545">
    <property type="term" value="P:cell wall modification"/>
    <property type="evidence" value="ECO:0007669"/>
    <property type="project" value="UniProtKB-UniRule"/>
</dbReference>
<dbReference type="SUPFAM" id="SSF51126">
    <property type="entry name" value="Pectin lyase-like"/>
    <property type="match status" value="1"/>
</dbReference>
<dbReference type="UniPathway" id="UPA00545">
    <property type="reaction ID" value="UER00823"/>
</dbReference>
<comment type="subcellular location">
    <subcellularLocation>
        <location evidence="1">Secreted</location>
        <location evidence="1">Cell wall</location>
    </subcellularLocation>
</comment>
<evidence type="ECO:0000256" key="12">
    <source>
        <dbReference type="RuleBase" id="RU000589"/>
    </source>
</evidence>
<name>A0A2G5C8E1_AQUCA</name>
<reference evidence="14 15" key="1">
    <citation type="submission" date="2017-09" db="EMBL/GenBank/DDBJ databases">
        <title>WGS assembly of Aquilegia coerulea Goldsmith.</title>
        <authorList>
            <person name="Hodges S."/>
            <person name="Kramer E."/>
            <person name="Nordborg M."/>
            <person name="Tomkins J."/>
            <person name="Borevitz J."/>
            <person name="Derieg N."/>
            <person name="Yan J."/>
            <person name="Mihaltcheva S."/>
            <person name="Hayes R.D."/>
            <person name="Rokhsar D."/>
        </authorList>
    </citation>
    <scope>NUCLEOTIDE SEQUENCE [LARGE SCALE GENOMIC DNA]</scope>
    <source>
        <strain evidence="15">cv. Goldsmith</strain>
    </source>
</reference>
<evidence type="ECO:0000313" key="14">
    <source>
        <dbReference type="EMBL" id="PIA27562.1"/>
    </source>
</evidence>
<evidence type="ECO:0000256" key="5">
    <source>
        <dbReference type="ARBA" id="ARBA00022512"/>
    </source>
</evidence>
<protein>
    <recommendedName>
        <fullName evidence="4 12">Pectinesterase</fullName>
        <ecNumber evidence="4 12">3.1.1.11</ecNumber>
    </recommendedName>
</protein>
<dbReference type="Gene3D" id="2.160.20.10">
    <property type="entry name" value="Single-stranded right-handed beta-helix, Pectin lyase-like"/>
    <property type="match status" value="1"/>
</dbReference>
<dbReference type="PANTHER" id="PTHR31321">
    <property type="entry name" value="ACYL-COA THIOESTER HYDROLASE YBHC-RELATED"/>
    <property type="match status" value="1"/>
</dbReference>
<evidence type="ECO:0000256" key="9">
    <source>
        <dbReference type="ARBA" id="ARBA00023085"/>
    </source>
</evidence>
<dbReference type="PROSITE" id="PS00503">
    <property type="entry name" value="PECTINESTERASE_2"/>
    <property type="match status" value="1"/>
</dbReference>
<feature type="active site" evidence="11">
    <location>
        <position position="242"/>
    </location>
</feature>
<dbReference type="STRING" id="218851.A0A2G5C8E1"/>
<evidence type="ECO:0000256" key="2">
    <source>
        <dbReference type="ARBA" id="ARBA00005184"/>
    </source>
</evidence>
<keyword evidence="5" id="KW-0134">Cell wall</keyword>
<proteinExistence type="inferred from homology"/>
<dbReference type="InterPro" id="IPR000070">
    <property type="entry name" value="Pectinesterase_cat"/>
</dbReference>
<accession>A0A2G5C8E1</accession>
<sequence length="383" mass="41742">MLGGVTRMAARATLLTTIFFLIILNVIADTPADENNAYIKMPVSLSNEFSTVPAGLQAADSSLTSKLISLPGGIDPPLAEAEKTPKVIKVSQDGSGEFKTITDAVKSIPSQNKVRTIISIGPGEYKEKVHVDRLKPFVTFYGTDPGKMPKISFGDTAKTHGTWNSATVIVESDYFVAVNIIFANSAPLPTGKELEGEQAVAMRISGNKAAFHNCRFIGFQDTLCDDKGLHFFNNSYVEGTVDFVFGTGKSLYLKSELRSVAKGYSFVAAHGRQTDTEDNGFTFVSCNLTGSGDMYLARTWKDRAKIVFAYSYLGPNINPSGWFNNKPNLSNETVFYGEYKCIGPGASEGKRAIAKILSDEEAKPYLDKTYIDGDKWLLPIPKI</sequence>
<dbReference type="GO" id="GO:0045490">
    <property type="term" value="P:pectin catabolic process"/>
    <property type="evidence" value="ECO:0007669"/>
    <property type="project" value="UniProtKB-UniRule"/>
</dbReference>
<feature type="domain" description="Pectinesterase catalytic" evidence="13">
    <location>
        <begin position="88"/>
        <end position="374"/>
    </location>
</feature>
<comment type="catalytic activity">
    <reaction evidence="10 12">
        <text>[(1-&gt;4)-alpha-D-galacturonosyl methyl ester](n) + n H2O = [(1-&gt;4)-alpha-D-galacturonosyl](n) + n methanol + n H(+)</text>
        <dbReference type="Rhea" id="RHEA:22380"/>
        <dbReference type="Rhea" id="RHEA-COMP:14570"/>
        <dbReference type="Rhea" id="RHEA-COMP:14573"/>
        <dbReference type="ChEBI" id="CHEBI:15377"/>
        <dbReference type="ChEBI" id="CHEBI:15378"/>
        <dbReference type="ChEBI" id="CHEBI:17790"/>
        <dbReference type="ChEBI" id="CHEBI:140522"/>
        <dbReference type="ChEBI" id="CHEBI:140523"/>
        <dbReference type="EC" id="3.1.1.11"/>
    </reaction>
</comment>
<gene>
    <name evidence="14" type="ORF">AQUCO_07600019v1</name>
</gene>
<comment type="similarity">
    <text evidence="3">Belongs to the pectinesterase family.</text>
</comment>
<dbReference type="InterPro" id="IPR033131">
    <property type="entry name" value="Pectinesterase_Asp_AS"/>
</dbReference>
<evidence type="ECO:0000256" key="1">
    <source>
        <dbReference type="ARBA" id="ARBA00004191"/>
    </source>
</evidence>
<evidence type="ECO:0000256" key="6">
    <source>
        <dbReference type="ARBA" id="ARBA00022525"/>
    </source>
</evidence>
<keyword evidence="9 12" id="KW-0063">Aspartyl esterase</keyword>
<evidence type="ECO:0000256" key="11">
    <source>
        <dbReference type="PROSITE-ProRule" id="PRU10040"/>
    </source>
</evidence>
<evidence type="ECO:0000256" key="8">
    <source>
        <dbReference type="ARBA" id="ARBA00022801"/>
    </source>
</evidence>
<evidence type="ECO:0000259" key="13">
    <source>
        <dbReference type="Pfam" id="PF01095"/>
    </source>
</evidence>
<dbReference type="InterPro" id="IPR011050">
    <property type="entry name" value="Pectin_lyase_fold/virulence"/>
</dbReference>
<comment type="pathway">
    <text evidence="2 12">Glycan metabolism; pectin degradation; 2-dehydro-3-deoxy-D-gluconate from pectin: step 1/5.</text>
</comment>
<dbReference type="EC" id="3.1.1.11" evidence="4 12"/>
<dbReference type="Proteomes" id="UP000230069">
    <property type="component" value="Unassembled WGS sequence"/>
</dbReference>
<dbReference type="FunCoup" id="A0A2G5C8E1">
    <property type="interactions" value="151"/>
</dbReference>
<evidence type="ECO:0000313" key="15">
    <source>
        <dbReference type="Proteomes" id="UP000230069"/>
    </source>
</evidence>
<dbReference type="EMBL" id="KZ305093">
    <property type="protein sequence ID" value="PIA27562.1"/>
    <property type="molecule type" value="Genomic_DNA"/>
</dbReference>
<keyword evidence="15" id="KW-1185">Reference proteome</keyword>
<feature type="signal peptide" evidence="12">
    <location>
        <begin position="1"/>
        <end position="28"/>
    </location>
</feature>
<dbReference type="Pfam" id="PF01095">
    <property type="entry name" value="Pectinesterase"/>
    <property type="match status" value="1"/>
</dbReference>
<dbReference type="InParanoid" id="A0A2G5C8E1"/>
<dbReference type="OrthoDB" id="2019149at2759"/>
<dbReference type="InterPro" id="IPR012334">
    <property type="entry name" value="Pectin_lyas_fold"/>
</dbReference>
<evidence type="ECO:0000256" key="10">
    <source>
        <dbReference type="ARBA" id="ARBA00047928"/>
    </source>
</evidence>
<dbReference type="PANTHER" id="PTHR31321:SF126">
    <property type="entry name" value="PECTINESTERASE"/>
    <property type="match status" value="1"/>
</dbReference>
<dbReference type="GO" id="GO:0030599">
    <property type="term" value="F:pectinesterase activity"/>
    <property type="evidence" value="ECO:0007669"/>
    <property type="project" value="UniProtKB-UniRule"/>
</dbReference>
<organism evidence="14 15">
    <name type="scientific">Aquilegia coerulea</name>
    <name type="common">Rocky mountain columbine</name>
    <dbReference type="NCBI Taxonomy" id="218851"/>
    <lineage>
        <taxon>Eukaryota</taxon>
        <taxon>Viridiplantae</taxon>
        <taxon>Streptophyta</taxon>
        <taxon>Embryophyta</taxon>
        <taxon>Tracheophyta</taxon>
        <taxon>Spermatophyta</taxon>
        <taxon>Magnoliopsida</taxon>
        <taxon>Ranunculales</taxon>
        <taxon>Ranunculaceae</taxon>
        <taxon>Thalictroideae</taxon>
        <taxon>Aquilegia</taxon>
    </lineage>
</organism>
<evidence type="ECO:0000256" key="7">
    <source>
        <dbReference type="ARBA" id="ARBA00022729"/>
    </source>
</evidence>
<evidence type="ECO:0000256" key="3">
    <source>
        <dbReference type="ARBA" id="ARBA00008891"/>
    </source>
</evidence>
<feature type="chain" id="PRO_5013426143" description="Pectinesterase" evidence="12">
    <location>
        <begin position="29"/>
        <end position="383"/>
    </location>
</feature>
<dbReference type="FunFam" id="2.160.20.10:FF:000008">
    <property type="entry name" value="Pectinesterase"/>
    <property type="match status" value="1"/>
</dbReference>